<organism evidence="1 2">
    <name type="scientific">Plectonema radiosum NIES-515</name>
    <dbReference type="NCBI Taxonomy" id="2986073"/>
    <lineage>
        <taxon>Bacteria</taxon>
        <taxon>Bacillati</taxon>
        <taxon>Cyanobacteriota</taxon>
        <taxon>Cyanophyceae</taxon>
        <taxon>Oscillatoriophycideae</taxon>
        <taxon>Oscillatoriales</taxon>
        <taxon>Microcoleaceae</taxon>
        <taxon>Plectonema</taxon>
    </lineage>
</organism>
<dbReference type="EMBL" id="JAOWRF010000191">
    <property type="protein sequence ID" value="MCV3214353.1"/>
    <property type="molecule type" value="Genomic_DNA"/>
</dbReference>
<proteinExistence type="predicted"/>
<evidence type="ECO:0000313" key="2">
    <source>
        <dbReference type="Proteomes" id="UP001526143"/>
    </source>
</evidence>
<gene>
    <name evidence="1" type="ORF">OGM63_12670</name>
</gene>
<name>A0ABT3AZ00_9CYAN</name>
<sequence>MSRLFDILQKIKAKPGMYIGRASVSDLFMFLVGYKTALRELKIESTEDEMDFYREFQPWLQQKYHVSTSNSWAKIIMLYCVNEKEGFESFFKLLDDFLARDKNLESHRVDKMIVNANKIVLRSLNDESNLQQEDAV</sequence>
<comment type="caution">
    <text evidence="1">The sequence shown here is derived from an EMBL/GenBank/DDBJ whole genome shotgun (WGS) entry which is preliminary data.</text>
</comment>
<reference evidence="1 2" key="1">
    <citation type="submission" date="2022-10" db="EMBL/GenBank/DDBJ databases">
        <title>Identification of biosynthetic pathway for the production of the potent trypsin inhibitor radiosumin.</title>
        <authorList>
            <person name="Fewer D.P."/>
            <person name="Delbaje E."/>
            <person name="Ouyang X."/>
            <person name="Agostino P.D."/>
            <person name="Wahlsten M."/>
            <person name="Jokela J."/>
            <person name="Permi P."/>
            <person name="Haapaniemi E."/>
            <person name="Koistinen H."/>
        </authorList>
    </citation>
    <scope>NUCLEOTIDE SEQUENCE [LARGE SCALE GENOMIC DNA]</scope>
    <source>
        <strain evidence="1 2">NIES-515</strain>
    </source>
</reference>
<evidence type="ECO:0000313" key="1">
    <source>
        <dbReference type="EMBL" id="MCV3214353.1"/>
    </source>
</evidence>
<protein>
    <submittedName>
        <fullName evidence="1">Uncharacterized protein</fullName>
    </submittedName>
</protein>
<accession>A0ABT3AZ00</accession>
<keyword evidence="2" id="KW-1185">Reference proteome</keyword>
<dbReference type="Proteomes" id="UP001526143">
    <property type="component" value="Unassembled WGS sequence"/>
</dbReference>
<dbReference type="RefSeq" id="WP_263745927.1">
    <property type="nucleotide sequence ID" value="NZ_JAOWRF010000191.1"/>
</dbReference>